<dbReference type="InterPro" id="IPR006169">
    <property type="entry name" value="GTP1_OBG_dom"/>
</dbReference>
<keyword evidence="2" id="KW-1133">Transmembrane helix</keyword>
<evidence type="ECO:0000313" key="4">
    <source>
        <dbReference type="EMBL" id="KAF7995259.1"/>
    </source>
</evidence>
<comment type="caution">
    <text evidence="4">The sequence shown here is derived from an EMBL/GenBank/DDBJ whole genome shotgun (WGS) entry which is preliminary data.</text>
</comment>
<protein>
    <recommendedName>
        <fullName evidence="3">Obg domain-containing protein</fullName>
    </recommendedName>
</protein>
<dbReference type="OrthoDB" id="347018at2759"/>
<dbReference type="Pfam" id="PF01018">
    <property type="entry name" value="GTP1_OBG"/>
    <property type="match status" value="1"/>
</dbReference>
<dbReference type="EMBL" id="JACMRX010000002">
    <property type="protein sequence ID" value="KAF7995259.1"/>
    <property type="molecule type" value="Genomic_DNA"/>
</dbReference>
<reference evidence="4 5" key="1">
    <citation type="submission" date="2020-08" db="EMBL/GenBank/DDBJ databases">
        <title>Aphidius gifuensis genome sequencing and assembly.</title>
        <authorList>
            <person name="Du Z."/>
        </authorList>
    </citation>
    <scope>NUCLEOTIDE SEQUENCE [LARGE SCALE GENOMIC DNA]</scope>
    <source>
        <strain evidence="4">YNYX2018</strain>
        <tissue evidence="4">Adults</tissue>
    </source>
</reference>
<dbReference type="Proteomes" id="UP000639338">
    <property type="component" value="Unassembled WGS sequence"/>
</dbReference>
<evidence type="ECO:0000259" key="3">
    <source>
        <dbReference type="Pfam" id="PF01018"/>
    </source>
</evidence>
<feature type="domain" description="Obg" evidence="3">
    <location>
        <begin position="22"/>
        <end position="83"/>
    </location>
</feature>
<organism evidence="4 5">
    <name type="scientific">Aphidius gifuensis</name>
    <name type="common">Parasitoid wasp</name>
    <dbReference type="NCBI Taxonomy" id="684658"/>
    <lineage>
        <taxon>Eukaryota</taxon>
        <taxon>Metazoa</taxon>
        <taxon>Ecdysozoa</taxon>
        <taxon>Arthropoda</taxon>
        <taxon>Hexapoda</taxon>
        <taxon>Insecta</taxon>
        <taxon>Pterygota</taxon>
        <taxon>Neoptera</taxon>
        <taxon>Endopterygota</taxon>
        <taxon>Hymenoptera</taxon>
        <taxon>Apocrita</taxon>
        <taxon>Ichneumonoidea</taxon>
        <taxon>Braconidae</taxon>
        <taxon>Aphidiinae</taxon>
        <taxon>Aphidius</taxon>
    </lineage>
</organism>
<dbReference type="SUPFAM" id="SSF82051">
    <property type="entry name" value="Obg GTP-binding protein N-terminal domain"/>
    <property type="match status" value="1"/>
</dbReference>
<feature type="region of interest" description="Disordered" evidence="1">
    <location>
        <begin position="94"/>
        <end position="117"/>
    </location>
</feature>
<gene>
    <name evidence="4" type="ORF">HCN44_004731</name>
</gene>
<keyword evidence="2" id="KW-0472">Membrane</keyword>
<evidence type="ECO:0000313" key="5">
    <source>
        <dbReference type="Proteomes" id="UP000639338"/>
    </source>
</evidence>
<evidence type="ECO:0000256" key="2">
    <source>
        <dbReference type="SAM" id="Phobius"/>
    </source>
</evidence>
<evidence type="ECO:0000256" key="1">
    <source>
        <dbReference type="SAM" id="MobiDB-lite"/>
    </source>
</evidence>
<feature type="compositionally biased region" description="Low complexity" evidence="1">
    <location>
        <begin position="98"/>
        <end position="115"/>
    </location>
</feature>
<dbReference type="Gene3D" id="2.70.210.12">
    <property type="entry name" value="GTP1/OBG domain"/>
    <property type="match status" value="1"/>
</dbReference>
<sequence>MVKGGKAGPDGGHVIFGSCNEFIIKAEDGIAGQNKDYFGKNADHAVIKVPMGAIVRDIDSNVLADLDEEQMIFIEARGGAGGYVGSIEGMPQPADSGAAAATKSNSAATTTATPADEPSKLGTISKWIGGIIIFVIVLVGVGFALI</sequence>
<dbReference type="AlphaFoldDB" id="A0A834Y192"/>
<dbReference type="InterPro" id="IPR036726">
    <property type="entry name" value="GTP1_OBG_dom_sf"/>
</dbReference>
<accession>A0A834Y192</accession>
<feature type="transmembrane region" description="Helical" evidence="2">
    <location>
        <begin position="127"/>
        <end position="145"/>
    </location>
</feature>
<keyword evidence="2" id="KW-0812">Transmembrane</keyword>
<name>A0A834Y192_APHGI</name>
<proteinExistence type="predicted"/>
<keyword evidence="5" id="KW-1185">Reference proteome</keyword>